<feature type="transmembrane region" description="Helical" evidence="2">
    <location>
        <begin position="41"/>
        <end position="60"/>
    </location>
</feature>
<reference evidence="5" key="1">
    <citation type="journal article" date="2019" name="Int. J. Syst. Evol. Microbiol.">
        <title>The Global Catalogue of Microorganisms (GCM) 10K type strain sequencing project: providing services to taxonomists for standard genome sequencing and annotation.</title>
        <authorList>
            <consortium name="The Broad Institute Genomics Platform"/>
            <consortium name="The Broad Institute Genome Sequencing Center for Infectious Disease"/>
            <person name="Wu L."/>
            <person name="Ma J."/>
        </authorList>
    </citation>
    <scope>NUCLEOTIDE SEQUENCE [LARGE SCALE GENOMIC DNA]</scope>
    <source>
        <strain evidence="5">CCUG 59685</strain>
    </source>
</reference>
<dbReference type="SUPFAM" id="SSF54631">
    <property type="entry name" value="CBS-domain pair"/>
    <property type="match status" value="1"/>
</dbReference>
<feature type="transmembrane region" description="Helical" evidence="2">
    <location>
        <begin position="92"/>
        <end position="112"/>
    </location>
</feature>
<dbReference type="EMBL" id="JBHTJW010000002">
    <property type="protein sequence ID" value="MFD0929043.1"/>
    <property type="molecule type" value="Genomic_DNA"/>
</dbReference>
<proteinExistence type="predicted"/>
<feature type="transmembrane region" description="Helical" evidence="2">
    <location>
        <begin position="67"/>
        <end position="86"/>
    </location>
</feature>
<protein>
    <submittedName>
        <fullName evidence="4">HPP family protein</fullName>
    </submittedName>
</protein>
<dbReference type="Pfam" id="PF00571">
    <property type="entry name" value="CBS"/>
    <property type="match status" value="2"/>
</dbReference>
<dbReference type="PANTHER" id="PTHR33741">
    <property type="entry name" value="TRANSMEMBRANE PROTEIN DDB_G0269096-RELATED"/>
    <property type="match status" value="1"/>
</dbReference>
<keyword evidence="2" id="KW-0472">Membrane</keyword>
<dbReference type="CDD" id="cd04600">
    <property type="entry name" value="CBS_pair_HPP_assoc"/>
    <property type="match status" value="1"/>
</dbReference>
<dbReference type="Gene3D" id="3.10.580.10">
    <property type="entry name" value="CBS-domain"/>
    <property type="match status" value="1"/>
</dbReference>
<feature type="domain" description="CBS" evidence="3">
    <location>
        <begin position="233"/>
        <end position="291"/>
    </location>
</feature>
<organism evidence="4 5">
    <name type="scientific">Methylophilus glucosoxydans</name>
    <dbReference type="NCBI Taxonomy" id="752553"/>
    <lineage>
        <taxon>Bacteria</taxon>
        <taxon>Pseudomonadati</taxon>
        <taxon>Pseudomonadota</taxon>
        <taxon>Betaproteobacteria</taxon>
        <taxon>Nitrosomonadales</taxon>
        <taxon>Methylophilaceae</taxon>
        <taxon>Methylophilus</taxon>
    </lineage>
</organism>
<dbReference type="Proteomes" id="UP001597106">
    <property type="component" value="Unassembled WGS sequence"/>
</dbReference>
<keyword evidence="1" id="KW-0129">CBS domain</keyword>
<evidence type="ECO:0000256" key="1">
    <source>
        <dbReference type="PROSITE-ProRule" id="PRU00703"/>
    </source>
</evidence>
<sequence length="369" mass="40195">MTGSLRDYARAALGAGLGILLTGGMAGLVIAEAPAADWHTAVFLIAPMGASAVILFCLPSSPLAQPWALLAGNTLAALSGVLFAQWLPDFPVTAAALAMLSAIALMFAFRCLHPPSGAVALTAVLGGEPIWQLGFGFIWWPVLANSLLLVLTAWIYHRLTGYRYPVADHDHAAATPTHMRYQFGFTPEDLQQALGQSHEVLDIHHSQLQHLLEQTELIAYHRKLEAITCEQIMRPVETTFEYGDPLEAAWHTMLAQTEPAVPVVNKAKLVIGILSLSDFVRHAQASSYREVGPALQRLIRWSPTTHSDKAEVVGQIMTTPAITIQAQMHLMHTIPLMTSHHLQLLPVVDASNKLVGLLTQTDVIRALYR</sequence>
<dbReference type="PANTHER" id="PTHR33741:SF5">
    <property type="entry name" value="TRANSMEMBRANE PROTEIN DDB_G0269096-RELATED"/>
    <property type="match status" value="1"/>
</dbReference>
<gene>
    <name evidence="4" type="ORF">ACFQ1T_04540</name>
</gene>
<feature type="domain" description="CBS" evidence="3">
    <location>
        <begin position="317"/>
        <end position="369"/>
    </location>
</feature>
<dbReference type="InterPro" id="IPR058581">
    <property type="entry name" value="TM_HPP"/>
</dbReference>
<dbReference type="RefSeq" id="WP_379074331.1">
    <property type="nucleotide sequence ID" value="NZ_JBHTJW010000002.1"/>
</dbReference>
<dbReference type="InterPro" id="IPR046342">
    <property type="entry name" value="CBS_dom_sf"/>
</dbReference>
<keyword evidence="2" id="KW-1133">Transmembrane helix</keyword>
<keyword evidence="5" id="KW-1185">Reference proteome</keyword>
<comment type="caution">
    <text evidence="4">The sequence shown here is derived from an EMBL/GenBank/DDBJ whole genome shotgun (WGS) entry which is preliminary data.</text>
</comment>
<feature type="transmembrane region" description="Helical" evidence="2">
    <location>
        <begin position="133"/>
        <end position="156"/>
    </location>
</feature>
<dbReference type="InterPro" id="IPR000644">
    <property type="entry name" value="CBS_dom"/>
</dbReference>
<name>A0ABW3GFD3_9PROT</name>
<dbReference type="InterPro" id="IPR007065">
    <property type="entry name" value="HPP"/>
</dbReference>
<evidence type="ECO:0000313" key="5">
    <source>
        <dbReference type="Proteomes" id="UP001597106"/>
    </source>
</evidence>
<dbReference type="SMART" id="SM00116">
    <property type="entry name" value="CBS"/>
    <property type="match status" value="1"/>
</dbReference>
<dbReference type="Pfam" id="PF04982">
    <property type="entry name" value="TM_HPP"/>
    <property type="match status" value="1"/>
</dbReference>
<dbReference type="PROSITE" id="PS51371">
    <property type="entry name" value="CBS"/>
    <property type="match status" value="2"/>
</dbReference>
<evidence type="ECO:0000259" key="3">
    <source>
        <dbReference type="PROSITE" id="PS51371"/>
    </source>
</evidence>
<evidence type="ECO:0000313" key="4">
    <source>
        <dbReference type="EMBL" id="MFD0929043.1"/>
    </source>
</evidence>
<keyword evidence="2" id="KW-0812">Transmembrane</keyword>
<evidence type="ECO:0000256" key="2">
    <source>
        <dbReference type="SAM" id="Phobius"/>
    </source>
</evidence>
<accession>A0ABW3GFD3</accession>